<evidence type="ECO:0000256" key="7">
    <source>
        <dbReference type="SAM" id="MobiDB-lite"/>
    </source>
</evidence>
<evidence type="ECO:0000256" key="1">
    <source>
        <dbReference type="ARBA" id="ARBA00004496"/>
    </source>
</evidence>
<dbReference type="InterPro" id="IPR045464">
    <property type="entry name" value="Hrt3/FBXO9_C"/>
</dbReference>
<dbReference type="Gene3D" id="1.20.1280.50">
    <property type="match status" value="1"/>
</dbReference>
<dbReference type="AlphaFoldDB" id="A0ABD0YJF8"/>
<dbReference type="PANTHER" id="PTHR12874:SF29">
    <property type="entry name" value="F-BOX ONLY PROTEIN 9"/>
    <property type="match status" value="1"/>
</dbReference>
<keyword evidence="4" id="KW-0963">Cytoplasm</keyword>
<evidence type="ECO:0000256" key="2">
    <source>
        <dbReference type="ARBA" id="ARBA00004906"/>
    </source>
</evidence>
<sequence length="355" mass="41387">MGVENEEKGRLYEAIQYYRRAFQLVPDIEFKLSQQVYNRPQQRDRGGSTEGIGSDDGGDEDGDGEVTFDPTALDLLTHLQYVMQRSHRRTICSPHNPNKGTHISALPMEIFLYILRWVVSTDLDLRSLEVCSQICRGFYICCRDPEIWRIACTRISSGPSNLRNTIYSSWRDMYIKRPRLHYGGCYISRTTYIRPGENSFQDQFYRPWHLVQYYRYLRFFPDGRVLMLTTVEDPVTSVGLLRSRWPPQRQPPISVGYFRLHDDSTVSLVISESTNNSRNAANSNSAQSHTFHLELEISSHKSRLHGKLVWRGYSVFTRRNGVETNTSFDLESSRYPPFWFSRVKSYTSETRNPLM</sequence>
<comment type="pathway">
    <text evidence="2">Protein modification; protein ubiquitination.</text>
</comment>
<evidence type="ECO:0000313" key="10">
    <source>
        <dbReference type="EMBL" id="KAL1123222.1"/>
    </source>
</evidence>
<keyword evidence="11" id="KW-1185">Reference proteome</keyword>
<evidence type="ECO:0000256" key="3">
    <source>
        <dbReference type="ARBA" id="ARBA00019775"/>
    </source>
</evidence>
<evidence type="ECO:0000259" key="9">
    <source>
        <dbReference type="Pfam" id="PF19270"/>
    </source>
</evidence>
<evidence type="ECO:0000259" key="8">
    <source>
        <dbReference type="Pfam" id="PF12937"/>
    </source>
</evidence>
<evidence type="ECO:0000256" key="4">
    <source>
        <dbReference type="ARBA" id="ARBA00022490"/>
    </source>
</evidence>
<dbReference type="SUPFAM" id="SSF81383">
    <property type="entry name" value="F-box domain"/>
    <property type="match status" value="1"/>
</dbReference>
<dbReference type="GO" id="GO:0005737">
    <property type="term" value="C:cytoplasm"/>
    <property type="evidence" value="ECO:0007669"/>
    <property type="project" value="UniProtKB-SubCell"/>
</dbReference>
<accession>A0ABD0YJF8</accession>
<gene>
    <name evidence="10" type="ORF">AAG570_002309</name>
</gene>
<evidence type="ECO:0000313" key="11">
    <source>
        <dbReference type="Proteomes" id="UP001558652"/>
    </source>
</evidence>
<comment type="subcellular location">
    <subcellularLocation>
        <location evidence="1">Cytoplasm</location>
    </subcellularLocation>
</comment>
<dbReference type="InterPro" id="IPR001810">
    <property type="entry name" value="F-box_dom"/>
</dbReference>
<dbReference type="CDD" id="cd22089">
    <property type="entry name" value="F-box_FBXO9"/>
    <property type="match status" value="1"/>
</dbReference>
<feature type="domain" description="F-box" evidence="8">
    <location>
        <begin position="103"/>
        <end position="152"/>
    </location>
</feature>
<reference evidence="10 11" key="1">
    <citation type="submission" date="2024-07" db="EMBL/GenBank/DDBJ databases">
        <title>Chromosome-level genome assembly of the water stick insect Ranatra chinensis (Heteroptera: Nepidae).</title>
        <authorList>
            <person name="Liu X."/>
        </authorList>
    </citation>
    <scope>NUCLEOTIDE SEQUENCE [LARGE SCALE GENOMIC DNA]</scope>
    <source>
        <strain evidence="10">Cailab_2021Rc</strain>
        <tissue evidence="10">Muscle</tissue>
    </source>
</reference>
<keyword evidence="6" id="KW-0802">TPR repeat</keyword>
<dbReference type="Proteomes" id="UP001558652">
    <property type="component" value="Unassembled WGS sequence"/>
</dbReference>
<dbReference type="EMBL" id="JBFDAA010000012">
    <property type="protein sequence ID" value="KAL1123222.1"/>
    <property type="molecule type" value="Genomic_DNA"/>
</dbReference>
<dbReference type="Pfam" id="PF19270">
    <property type="entry name" value="FBO_C"/>
    <property type="match status" value="1"/>
</dbReference>
<proteinExistence type="predicted"/>
<evidence type="ECO:0000256" key="6">
    <source>
        <dbReference type="ARBA" id="ARBA00022803"/>
    </source>
</evidence>
<keyword evidence="5" id="KW-0833">Ubl conjugation pathway</keyword>
<dbReference type="Pfam" id="PF12937">
    <property type="entry name" value="F-box-like"/>
    <property type="match status" value="1"/>
</dbReference>
<name>A0ABD0YJF8_9HEMI</name>
<dbReference type="FunFam" id="1.20.1280.50:FF:000012">
    <property type="entry name" value="F-box only protein 9"/>
    <property type="match status" value="1"/>
</dbReference>
<dbReference type="PANTHER" id="PTHR12874">
    <property type="entry name" value="F-BOX ONLY PROTEIN 48-RELATED"/>
    <property type="match status" value="1"/>
</dbReference>
<feature type="region of interest" description="Disordered" evidence="7">
    <location>
        <begin position="36"/>
        <end position="64"/>
    </location>
</feature>
<protein>
    <recommendedName>
        <fullName evidence="3">F-box only protein 9</fullName>
    </recommendedName>
</protein>
<dbReference type="InterPro" id="IPR036047">
    <property type="entry name" value="F-box-like_dom_sf"/>
</dbReference>
<feature type="domain" description="F-box protein Hrt3/FBXO9 C-terminal" evidence="9">
    <location>
        <begin position="165"/>
        <end position="270"/>
    </location>
</feature>
<comment type="caution">
    <text evidence="10">The sequence shown here is derived from an EMBL/GenBank/DDBJ whole genome shotgun (WGS) entry which is preliminary data.</text>
</comment>
<evidence type="ECO:0000256" key="5">
    <source>
        <dbReference type="ARBA" id="ARBA00022786"/>
    </source>
</evidence>
<organism evidence="10 11">
    <name type="scientific">Ranatra chinensis</name>
    <dbReference type="NCBI Taxonomy" id="642074"/>
    <lineage>
        <taxon>Eukaryota</taxon>
        <taxon>Metazoa</taxon>
        <taxon>Ecdysozoa</taxon>
        <taxon>Arthropoda</taxon>
        <taxon>Hexapoda</taxon>
        <taxon>Insecta</taxon>
        <taxon>Pterygota</taxon>
        <taxon>Neoptera</taxon>
        <taxon>Paraneoptera</taxon>
        <taxon>Hemiptera</taxon>
        <taxon>Heteroptera</taxon>
        <taxon>Panheteroptera</taxon>
        <taxon>Nepomorpha</taxon>
        <taxon>Nepidae</taxon>
        <taxon>Ranatrinae</taxon>
        <taxon>Ranatra</taxon>
    </lineage>
</organism>